<evidence type="ECO:0000259" key="3">
    <source>
        <dbReference type="Pfam" id="PF04892"/>
    </source>
</evidence>
<dbReference type="InterPro" id="IPR053150">
    <property type="entry name" value="Teicoplanin_resist-assoc"/>
</dbReference>
<feature type="transmembrane region" description="Helical" evidence="2">
    <location>
        <begin position="99"/>
        <end position="120"/>
    </location>
</feature>
<dbReference type="EMBL" id="JACSPO010000013">
    <property type="protein sequence ID" value="MBD8063601.1"/>
    <property type="molecule type" value="Genomic_DNA"/>
</dbReference>
<keyword evidence="2" id="KW-0812">Transmembrane</keyword>
<feature type="region of interest" description="Disordered" evidence="1">
    <location>
        <begin position="343"/>
        <end position="367"/>
    </location>
</feature>
<dbReference type="InterPro" id="IPR006976">
    <property type="entry name" value="VanZ-like"/>
</dbReference>
<feature type="transmembrane region" description="Helical" evidence="2">
    <location>
        <begin position="127"/>
        <end position="151"/>
    </location>
</feature>
<keyword evidence="2" id="KW-1133">Transmembrane helix</keyword>
<proteinExistence type="predicted"/>
<feature type="transmembrane region" description="Helical" evidence="2">
    <location>
        <begin position="312"/>
        <end position="333"/>
    </location>
</feature>
<evidence type="ECO:0000256" key="1">
    <source>
        <dbReference type="SAM" id="MobiDB-lite"/>
    </source>
</evidence>
<evidence type="ECO:0000256" key="2">
    <source>
        <dbReference type="SAM" id="Phobius"/>
    </source>
</evidence>
<name>A0ABR8Z6R1_9MICO</name>
<protein>
    <submittedName>
        <fullName evidence="4">VanZ family protein</fullName>
    </submittedName>
</protein>
<feature type="transmembrane region" description="Helical" evidence="2">
    <location>
        <begin position="212"/>
        <end position="233"/>
    </location>
</feature>
<accession>A0ABR8Z6R1</accession>
<feature type="transmembrane region" description="Helical" evidence="2">
    <location>
        <begin position="163"/>
        <end position="180"/>
    </location>
</feature>
<reference evidence="4 5" key="1">
    <citation type="submission" date="2020-08" db="EMBL/GenBank/DDBJ databases">
        <title>A Genomic Blueprint of the Chicken Gut Microbiome.</title>
        <authorList>
            <person name="Gilroy R."/>
            <person name="Ravi A."/>
            <person name="Getino M."/>
            <person name="Pursley I."/>
            <person name="Horton D.L."/>
            <person name="Alikhan N.-F."/>
            <person name="Baker D."/>
            <person name="Gharbi K."/>
            <person name="Hall N."/>
            <person name="Watson M."/>
            <person name="Adriaenssens E.M."/>
            <person name="Foster-Nyarko E."/>
            <person name="Jarju S."/>
            <person name="Secka A."/>
            <person name="Antonio M."/>
            <person name="Oren A."/>
            <person name="Chaudhuri R."/>
            <person name="La Ragione R.M."/>
            <person name="Hildebrand F."/>
            <person name="Pallen M.J."/>
        </authorList>
    </citation>
    <scope>NUCLEOTIDE SEQUENCE [LARGE SCALE GENOMIC DNA]</scope>
    <source>
        <strain evidence="4 5">Sa1BUA1</strain>
    </source>
</reference>
<comment type="caution">
    <text evidence="4">The sequence shown here is derived from an EMBL/GenBank/DDBJ whole genome shotgun (WGS) entry which is preliminary data.</text>
</comment>
<evidence type="ECO:0000313" key="5">
    <source>
        <dbReference type="Proteomes" id="UP000661894"/>
    </source>
</evidence>
<evidence type="ECO:0000313" key="4">
    <source>
        <dbReference type="EMBL" id="MBD8063601.1"/>
    </source>
</evidence>
<dbReference type="PANTHER" id="PTHR36834">
    <property type="entry name" value="MEMBRANE PROTEIN-RELATED"/>
    <property type="match status" value="1"/>
</dbReference>
<feature type="transmembrane region" description="Helical" evidence="2">
    <location>
        <begin position="245"/>
        <end position="265"/>
    </location>
</feature>
<feature type="domain" description="VanZ-like" evidence="3">
    <location>
        <begin position="44"/>
        <end position="179"/>
    </location>
</feature>
<organism evidence="4 5">
    <name type="scientific">Oceanitalea stevensii</name>
    <dbReference type="NCBI Taxonomy" id="2763072"/>
    <lineage>
        <taxon>Bacteria</taxon>
        <taxon>Bacillati</taxon>
        <taxon>Actinomycetota</taxon>
        <taxon>Actinomycetes</taxon>
        <taxon>Micrococcales</taxon>
        <taxon>Bogoriellaceae</taxon>
        <taxon>Georgenia</taxon>
    </lineage>
</organism>
<feature type="transmembrane region" description="Helical" evidence="2">
    <location>
        <begin position="286"/>
        <end position="306"/>
    </location>
</feature>
<dbReference type="Proteomes" id="UP000661894">
    <property type="component" value="Unassembled WGS sequence"/>
</dbReference>
<keyword evidence="2" id="KW-0472">Membrane</keyword>
<feature type="transmembrane region" description="Helical" evidence="2">
    <location>
        <begin position="38"/>
        <end position="56"/>
    </location>
</feature>
<feature type="transmembrane region" description="Helical" evidence="2">
    <location>
        <begin position="6"/>
        <end position="26"/>
    </location>
</feature>
<sequence length="367" mass="38263">MLGAIAVVLGLGAGAVLFVGFVALSYRRRGSFSVPRAIAWAAALVYFWAIWTYTLLPLPDPAAIRCMPTNLDPLAFLDEIGAAVDRAQGRPLAALTDPAVMQITLNVLLFVPLGFFARLLGGRGVAVAAVGGLATSAVVELTQLTGVWGLYPCAYRVFDVDDLLTNTTGAVLGSVLAFVVPRRHWGRNSVVAPEAPRPVTVPRRLLAMVSDWLAFTLVGAGAAIVVQALLLYVLDDRPAALEGHISTTVGVVVPLLVWLVVTLATGRTVGDIAVRLRYTGSPLPPVAARLLRLGGGIGGYGLLQLLQLLPSAAGWVGPLLAAFPVVALVATLATEHGRGLPGLASRHHLEDSRARGGGPAGPAPWTS</sequence>
<gene>
    <name evidence="4" type="ORF">H9624_14865</name>
</gene>
<dbReference type="PANTHER" id="PTHR36834:SF1">
    <property type="entry name" value="INTEGRAL MEMBRANE PROTEIN"/>
    <property type="match status" value="1"/>
</dbReference>
<dbReference type="Pfam" id="PF04892">
    <property type="entry name" value="VanZ"/>
    <property type="match status" value="1"/>
</dbReference>
<keyword evidence="5" id="KW-1185">Reference proteome</keyword>